<evidence type="ECO:0000256" key="1">
    <source>
        <dbReference type="SAM" id="SignalP"/>
    </source>
</evidence>
<evidence type="ECO:0000313" key="3">
    <source>
        <dbReference type="EnsemblMetazoa" id="CapteP188326"/>
    </source>
</evidence>
<sequence>MHVVILLWLVVLTSSQIISPIQNGAIIVNEETVMGISGYADIFVQLSDDHLTDNQWHNVCEKLESQYNIQRFHQPGNSTKRPRHVAVERELYHLDTLLHKRIQDIRARIFKTNPARHRLGLFYFVGEIASSLFGVHPTARDLHSLTQANERLADAVEGVVEHNRQVTAKINVIGRTQLEISQENK</sequence>
<dbReference type="EMBL" id="KB291874">
    <property type="protein sequence ID" value="ELU18490.1"/>
    <property type="molecule type" value="Genomic_DNA"/>
</dbReference>
<dbReference type="HOGENOM" id="CLU_1462650_0_0_1"/>
<feature type="chain" id="PRO_5011952073" evidence="1">
    <location>
        <begin position="16"/>
        <end position="185"/>
    </location>
</feature>
<name>R7VMA3_CAPTE</name>
<gene>
    <name evidence="2" type="ORF">CAPTEDRAFT_188326</name>
</gene>
<protein>
    <submittedName>
        <fullName evidence="2 3">Uncharacterized protein</fullName>
    </submittedName>
</protein>
<proteinExistence type="predicted"/>
<dbReference type="Proteomes" id="UP000014760">
    <property type="component" value="Unassembled WGS sequence"/>
</dbReference>
<organism evidence="2">
    <name type="scientific">Capitella teleta</name>
    <name type="common">Polychaete worm</name>
    <dbReference type="NCBI Taxonomy" id="283909"/>
    <lineage>
        <taxon>Eukaryota</taxon>
        <taxon>Metazoa</taxon>
        <taxon>Spiralia</taxon>
        <taxon>Lophotrochozoa</taxon>
        <taxon>Annelida</taxon>
        <taxon>Polychaeta</taxon>
        <taxon>Sedentaria</taxon>
        <taxon>Scolecida</taxon>
        <taxon>Capitellidae</taxon>
        <taxon>Capitella</taxon>
    </lineage>
</organism>
<feature type="signal peptide" evidence="1">
    <location>
        <begin position="1"/>
        <end position="15"/>
    </location>
</feature>
<dbReference type="AlphaFoldDB" id="R7VMA3"/>
<keyword evidence="1" id="KW-0732">Signal</keyword>
<evidence type="ECO:0000313" key="4">
    <source>
        <dbReference type="Proteomes" id="UP000014760"/>
    </source>
</evidence>
<reference evidence="2 4" key="2">
    <citation type="journal article" date="2013" name="Nature">
        <title>Insights into bilaterian evolution from three spiralian genomes.</title>
        <authorList>
            <person name="Simakov O."/>
            <person name="Marletaz F."/>
            <person name="Cho S.J."/>
            <person name="Edsinger-Gonzales E."/>
            <person name="Havlak P."/>
            <person name="Hellsten U."/>
            <person name="Kuo D.H."/>
            <person name="Larsson T."/>
            <person name="Lv J."/>
            <person name="Arendt D."/>
            <person name="Savage R."/>
            <person name="Osoegawa K."/>
            <person name="de Jong P."/>
            <person name="Grimwood J."/>
            <person name="Chapman J.A."/>
            <person name="Shapiro H."/>
            <person name="Aerts A."/>
            <person name="Otillar R.P."/>
            <person name="Terry A.Y."/>
            <person name="Boore J.L."/>
            <person name="Grigoriev I.V."/>
            <person name="Lindberg D.R."/>
            <person name="Seaver E.C."/>
            <person name="Weisblat D.A."/>
            <person name="Putnam N.H."/>
            <person name="Rokhsar D.S."/>
        </authorList>
    </citation>
    <scope>NUCLEOTIDE SEQUENCE</scope>
    <source>
        <strain evidence="2 4">I ESC-2004</strain>
    </source>
</reference>
<evidence type="ECO:0000313" key="2">
    <source>
        <dbReference type="EMBL" id="ELU18490.1"/>
    </source>
</evidence>
<dbReference type="EMBL" id="AMQN01003764">
    <property type="status" value="NOT_ANNOTATED_CDS"/>
    <property type="molecule type" value="Genomic_DNA"/>
</dbReference>
<reference evidence="4" key="1">
    <citation type="submission" date="2012-12" db="EMBL/GenBank/DDBJ databases">
        <authorList>
            <person name="Hellsten U."/>
            <person name="Grimwood J."/>
            <person name="Chapman J.A."/>
            <person name="Shapiro H."/>
            <person name="Aerts A."/>
            <person name="Otillar R.P."/>
            <person name="Terry A.Y."/>
            <person name="Boore J.L."/>
            <person name="Simakov O."/>
            <person name="Marletaz F."/>
            <person name="Cho S.-J."/>
            <person name="Edsinger-Gonzales E."/>
            <person name="Havlak P."/>
            <person name="Kuo D.-H."/>
            <person name="Larsson T."/>
            <person name="Lv J."/>
            <person name="Arendt D."/>
            <person name="Savage R."/>
            <person name="Osoegawa K."/>
            <person name="de Jong P."/>
            <person name="Lindberg D.R."/>
            <person name="Seaver E.C."/>
            <person name="Weisblat D.A."/>
            <person name="Putnam N.H."/>
            <person name="Grigoriev I.V."/>
            <person name="Rokhsar D.S."/>
        </authorList>
    </citation>
    <scope>NUCLEOTIDE SEQUENCE</scope>
    <source>
        <strain evidence="4">I ESC-2004</strain>
    </source>
</reference>
<accession>R7VMA3</accession>
<keyword evidence="4" id="KW-1185">Reference proteome</keyword>
<reference evidence="3" key="3">
    <citation type="submission" date="2015-06" db="UniProtKB">
        <authorList>
            <consortium name="EnsemblMetazoa"/>
        </authorList>
    </citation>
    <scope>IDENTIFICATION</scope>
</reference>
<dbReference type="EnsemblMetazoa" id="CapteT188326">
    <property type="protein sequence ID" value="CapteP188326"/>
    <property type="gene ID" value="CapteG188326"/>
</dbReference>